<evidence type="ECO:0000313" key="2">
    <source>
        <dbReference type="EMBL" id="KAF6026626.1"/>
    </source>
</evidence>
<organism evidence="2 3">
    <name type="scientific">Bugula neritina</name>
    <name type="common">Brown bryozoan</name>
    <name type="synonym">Sertularia neritina</name>
    <dbReference type="NCBI Taxonomy" id="10212"/>
    <lineage>
        <taxon>Eukaryota</taxon>
        <taxon>Metazoa</taxon>
        <taxon>Spiralia</taxon>
        <taxon>Lophotrochozoa</taxon>
        <taxon>Bryozoa</taxon>
        <taxon>Gymnolaemata</taxon>
        <taxon>Cheilostomatida</taxon>
        <taxon>Flustrina</taxon>
        <taxon>Buguloidea</taxon>
        <taxon>Bugulidae</taxon>
        <taxon>Bugula</taxon>
    </lineage>
</organism>
<accession>A0A7J7JMG4</accession>
<evidence type="ECO:0000313" key="3">
    <source>
        <dbReference type="Proteomes" id="UP000593567"/>
    </source>
</evidence>
<reference evidence="2" key="1">
    <citation type="submission" date="2020-06" db="EMBL/GenBank/DDBJ databases">
        <title>Draft genome of Bugula neritina, a colonial animal packing powerful symbionts and potential medicines.</title>
        <authorList>
            <person name="Rayko M."/>
        </authorList>
    </citation>
    <scope>NUCLEOTIDE SEQUENCE [LARGE SCALE GENOMIC DNA]</scope>
    <source>
        <strain evidence="2">Kwan_BN1</strain>
    </source>
</reference>
<feature type="chain" id="PRO_5029893248" evidence="1">
    <location>
        <begin position="16"/>
        <end position="221"/>
    </location>
</feature>
<dbReference type="Proteomes" id="UP000593567">
    <property type="component" value="Unassembled WGS sequence"/>
</dbReference>
<keyword evidence="1" id="KW-0732">Signal</keyword>
<name>A0A7J7JMG4_BUGNE</name>
<protein>
    <submittedName>
        <fullName evidence="2">Uncharacterized protein</fullName>
    </submittedName>
</protein>
<feature type="signal peptide" evidence="1">
    <location>
        <begin position="1"/>
        <end position="15"/>
    </location>
</feature>
<dbReference type="EMBL" id="VXIV02002239">
    <property type="protein sequence ID" value="KAF6026626.1"/>
    <property type="molecule type" value="Genomic_DNA"/>
</dbReference>
<proteinExistence type="predicted"/>
<keyword evidence="3" id="KW-1185">Reference proteome</keyword>
<gene>
    <name evidence="2" type="ORF">EB796_015075</name>
</gene>
<comment type="caution">
    <text evidence="2">The sequence shown here is derived from an EMBL/GenBank/DDBJ whole genome shotgun (WGS) entry which is preliminary data.</text>
</comment>
<dbReference type="AlphaFoldDB" id="A0A7J7JMG4"/>
<sequence length="221" mass="23823">MITLLLAVLLTATVSVIIYTALNPTAGCTQKLTGAPDYEETIHVANKPDVQLAYNSKENVAVLTTKDGGFDLEDYGKKHFKGQQVNVTAESHLTSVTVHPGKVSDTSFIPAEAESFCFNGYQWITIGQQTADSGHADVNLTKEKLSIKTTTAFTQTVVKETCGIAVQTNSKVVRDASSQQSRVETREYGSQPVAISTANGNTQTDVALDLQTTGTQSKHFY</sequence>
<evidence type="ECO:0000256" key="1">
    <source>
        <dbReference type="SAM" id="SignalP"/>
    </source>
</evidence>